<feature type="non-terminal residue" evidence="2">
    <location>
        <position position="106"/>
    </location>
</feature>
<dbReference type="AlphaFoldDB" id="A0A0H2UFL8"/>
<feature type="domain" description="Diels-Alderase N-terminal" evidence="1">
    <location>
        <begin position="33"/>
        <end position="103"/>
    </location>
</feature>
<gene>
    <name evidence="2" type="ORF">MAPG_11811</name>
</gene>
<sequence length="106" mass="11718">MASSRINHVTAYEKEKWIDFSMSSADALAAWRISGIKGPVFEQWYFDSVADDGKSGIVFILARDASYAVLGQGHLRVQLDVTFSDGTHFNHVDWMAEAVTEDASSS</sequence>
<evidence type="ECO:0000313" key="2">
    <source>
        <dbReference type="EMBL" id="KLU92849.1"/>
    </source>
</evidence>
<proteinExistence type="predicted"/>
<dbReference type="InterPro" id="IPR056402">
    <property type="entry name" value="DA_N"/>
</dbReference>
<accession>A0A0H2UFL8</accession>
<reference evidence="2" key="1">
    <citation type="submission" date="2010-05" db="EMBL/GenBank/DDBJ databases">
        <title>The Genome Sequence of Magnaporthe poae strain ATCC 64411.</title>
        <authorList>
            <consortium name="The Broad Institute Genome Sequencing Platform"/>
            <consortium name="Broad Institute Genome Sequencing Center for Infectious Disease"/>
            <person name="Ma L.-J."/>
            <person name="Dead R."/>
            <person name="Young S."/>
            <person name="Zeng Q."/>
            <person name="Koehrsen M."/>
            <person name="Alvarado L."/>
            <person name="Berlin A."/>
            <person name="Chapman S.B."/>
            <person name="Chen Z."/>
            <person name="Freedman E."/>
            <person name="Gellesch M."/>
            <person name="Goldberg J."/>
            <person name="Griggs A."/>
            <person name="Gujja S."/>
            <person name="Heilman E.R."/>
            <person name="Heiman D."/>
            <person name="Hepburn T."/>
            <person name="Howarth C."/>
            <person name="Jen D."/>
            <person name="Larson L."/>
            <person name="Mehta T."/>
            <person name="Neiman D."/>
            <person name="Pearson M."/>
            <person name="Roberts A."/>
            <person name="Saif S."/>
            <person name="Shea T."/>
            <person name="Shenoy N."/>
            <person name="Sisk P."/>
            <person name="Stolte C."/>
            <person name="Sykes S."/>
            <person name="Walk T."/>
            <person name="White J."/>
            <person name="Yandava C."/>
            <person name="Haas B."/>
            <person name="Nusbaum C."/>
            <person name="Birren B."/>
        </authorList>
    </citation>
    <scope>NUCLEOTIDE SEQUENCE</scope>
    <source>
        <strain evidence="2">ATCC 64411</strain>
    </source>
</reference>
<dbReference type="EMBL" id="GL877001">
    <property type="protein sequence ID" value="KLU92849.1"/>
    <property type="molecule type" value="Genomic_DNA"/>
</dbReference>
<protein>
    <recommendedName>
        <fullName evidence="1">Diels-Alderase N-terminal domain-containing protein</fullName>
    </recommendedName>
</protein>
<dbReference type="VEuPathDB" id="FungiDB:MAPG_11811"/>
<name>A0A0H2UFL8_MAGP6</name>
<dbReference type="Pfam" id="PF24137">
    <property type="entry name" value="DA_N"/>
    <property type="match status" value="1"/>
</dbReference>
<organism evidence="2">
    <name type="scientific">Magnaporthiopsis poae (strain ATCC 64411 / 73-15)</name>
    <name type="common">Kentucky bluegrass fungus</name>
    <name type="synonym">Magnaporthe poae</name>
    <dbReference type="NCBI Taxonomy" id="644358"/>
    <lineage>
        <taxon>Eukaryota</taxon>
        <taxon>Fungi</taxon>
        <taxon>Dikarya</taxon>
        <taxon>Ascomycota</taxon>
        <taxon>Pezizomycotina</taxon>
        <taxon>Sordariomycetes</taxon>
        <taxon>Sordariomycetidae</taxon>
        <taxon>Magnaporthales</taxon>
        <taxon>Magnaporthaceae</taxon>
        <taxon>Magnaporthiopsis</taxon>
    </lineage>
</organism>
<dbReference type="OrthoDB" id="5344254at2759"/>
<reference evidence="2" key="2">
    <citation type="submission" date="2011-03" db="EMBL/GenBank/DDBJ databases">
        <title>Annotation of Magnaporthe poae ATCC 64411.</title>
        <authorList>
            <person name="Ma L.-J."/>
            <person name="Dead R."/>
            <person name="Young S.K."/>
            <person name="Zeng Q."/>
            <person name="Gargeya S."/>
            <person name="Fitzgerald M."/>
            <person name="Haas B."/>
            <person name="Abouelleil A."/>
            <person name="Alvarado L."/>
            <person name="Arachchi H.M."/>
            <person name="Berlin A."/>
            <person name="Brown A."/>
            <person name="Chapman S.B."/>
            <person name="Chen Z."/>
            <person name="Dunbar C."/>
            <person name="Freedman E."/>
            <person name="Gearin G."/>
            <person name="Gellesch M."/>
            <person name="Goldberg J."/>
            <person name="Griggs A."/>
            <person name="Gujja S."/>
            <person name="Heiman D."/>
            <person name="Howarth C."/>
            <person name="Larson L."/>
            <person name="Lui A."/>
            <person name="MacDonald P.J.P."/>
            <person name="Mehta T."/>
            <person name="Montmayeur A."/>
            <person name="Murphy C."/>
            <person name="Neiman D."/>
            <person name="Pearson M."/>
            <person name="Priest M."/>
            <person name="Roberts A."/>
            <person name="Saif S."/>
            <person name="Shea T."/>
            <person name="Shenoy N."/>
            <person name="Sisk P."/>
            <person name="Stolte C."/>
            <person name="Sykes S."/>
            <person name="Yandava C."/>
            <person name="Wortman J."/>
            <person name="Nusbaum C."/>
            <person name="Birren B."/>
        </authorList>
    </citation>
    <scope>NUCLEOTIDE SEQUENCE</scope>
    <source>
        <strain evidence="2">ATCC 64411</strain>
    </source>
</reference>
<evidence type="ECO:0000259" key="1">
    <source>
        <dbReference type="Pfam" id="PF24137"/>
    </source>
</evidence>